<proteinExistence type="predicted"/>
<accession>A0A810N8G1</accession>
<evidence type="ECO:0000313" key="1">
    <source>
        <dbReference type="EMBL" id="BCJ69902.1"/>
    </source>
</evidence>
<dbReference type="Pfam" id="PF18844">
    <property type="entry name" value="baeRF_family2"/>
    <property type="match status" value="1"/>
</dbReference>
<organism evidence="1 2">
    <name type="scientific">Polymorphospora rubra</name>
    <dbReference type="NCBI Taxonomy" id="338584"/>
    <lineage>
        <taxon>Bacteria</taxon>
        <taxon>Bacillati</taxon>
        <taxon>Actinomycetota</taxon>
        <taxon>Actinomycetes</taxon>
        <taxon>Micromonosporales</taxon>
        <taxon>Micromonosporaceae</taxon>
        <taxon>Polymorphospora</taxon>
    </lineage>
</organism>
<dbReference type="InterPro" id="IPR040701">
    <property type="entry name" value="Bact_RF_family2"/>
</dbReference>
<dbReference type="Gene3D" id="3.30.420.60">
    <property type="entry name" value="eRF1 domain 2"/>
    <property type="match status" value="1"/>
</dbReference>
<dbReference type="KEGG" id="pry:Prubr_69230"/>
<dbReference type="Proteomes" id="UP000680866">
    <property type="component" value="Chromosome"/>
</dbReference>
<dbReference type="RefSeq" id="WP_212819474.1">
    <property type="nucleotide sequence ID" value="NZ_AP023359.1"/>
</dbReference>
<reference evidence="1" key="1">
    <citation type="submission" date="2020-08" db="EMBL/GenBank/DDBJ databases">
        <title>Whole genome shotgun sequence of Polymorphospora rubra NBRC 101157.</title>
        <authorList>
            <person name="Komaki H."/>
            <person name="Tamura T."/>
        </authorList>
    </citation>
    <scope>NUCLEOTIDE SEQUENCE</scope>
    <source>
        <strain evidence="1">NBRC 101157</strain>
    </source>
</reference>
<keyword evidence="2" id="KW-1185">Reference proteome</keyword>
<dbReference type="AlphaFoldDB" id="A0A810N8G1"/>
<evidence type="ECO:0008006" key="3">
    <source>
        <dbReference type="Google" id="ProtNLM"/>
    </source>
</evidence>
<evidence type="ECO:0000313" key="2">
    <source>
        <dbReference type="Proteomes" id="UP000680866"/>
    </source>
</evidence>
<protein>
    <recommendedName>
        <fullName evidence="3">Peptide chain release factor 1</fullName>
    </recommendedName>
</protein>
<dbReference type="InterPro" id="IPR042226">
    <property type="entry name" value="eFR1_2_sf"/>
</dbReference>
<sequence length="374" mass="39973">MDLSFLQPIYARPGPWASVYLDASRDTEDGAISFELRWRGQREQLEAAGAPADTVRALERAVLGHSPRSGSYGIAAFAADGEVTLVQYLPAPPRVDVAAYAPLPHAMPAVAGRGEEVAWLRVIADRTGASIDGVHSGALARRAQIRGSESYPIRRVKPGGWAQSRFQREAATVWKRNAGDSAAATAELAGTVGAEVVVVGGDSQARRMLVDQLPAYWRERVVETDIGSRAPGGERGHLDDITIQAVADIAERHTTDALDRYGVQQEAVTGLPAVVDALQRAQVDTLLLVDDPSSTARLWIGPEPTHIATEADRLRQMAVADPVEVRADAALLRALAGTDADLVLVDPDEAPLDEGLGAVLRYLDASTSTAYQRP</sequence>
<gene>
    <name evidence="1" type="ORF">Prubr_69230</name>
</gene>
<name>A0A810N8G1_9ACTN</name>
<dbReference type="EMBL" id="AP023359">
    <property type="protein sequence ID" value="BCJ69902.1"/>
    <property type="molecule type" value="Genomic_DNA"/>
</dbReference>